<keyword evidence="2" id="KW-0812">Transmembrane</keyword>
<feature type="transmembrane region" description="Helical" evidence="2">
    <location>
        <begin position="76"/>
        <end position="94"/>
    </location>
</feature>
<accession>A0A1D8NDT9</accession>
<protein>
    <submittedName>
        <fullName evidence="3">Uncharacterized protein</fullName>
    </submittedName>
</protein>
<dbReference type="Proteomes" id="UP000182444">
    <property type="component" value="Chromosome 1D"/>
</dbReference>
<evidence type="ECO:0000313" key="4">
    <source>
        <dbReference type="Proteomes" id="UP000182444"/>
    </source>
</evidence>
<keyword evidence="2" id="KW-0472">Membrane</keyword>
<feature type="region of interest" description="Disordered" evidence="1">
    <location>
        <begin position="117"/>
        <end position="159"/>
    </location>
</feature>
<dbReference type="AlphaFoldDB" id="A0A1D8NDT9"/>
<name>A0A1D8NDT9_YARLL</name>
<dbReference type="GeneID" id="94583269"/>
<gene>
    <name evidence="3" type="ORF">YALI1_D10951g</name>
</gene>
<reference evidence="3 4" key="1">
    <citation type="journal article" date="2016" name="PLoS ONE">
        <title>Sequence Assembly of Yarrowia lipolytica Strain W29/CLIB89 Shows Transposable Element Diversity.</title>
        <authorList>
            <person name="Magnan C."/>
            <person name="Yu J."/>
            <person name="Chang I."/>
            <person name="Jahn E."/>
            <person name="Kanomata Y."/>
            <person name="Wu J."/>
            <person name="Zeller M."/>
            <person name="Oakes M."/>
            <person name="Baldi P."/>
            <person name="Sandmeyer S."/>
        </authorList>
    </citation>
    <scope>NUCLEOTIDE SEQUENCE [LARGE SCALE GENOMIC DNA]</scope>
    <source>
        <strain evidence="4">CLIB89(W29)</strain>
    </source>
</reference>
<evidence type="ECO:0000256" key="2">
    <source>
        <dbReference type="SAM" id="Phobius"/>
    </source>
</evidence>
<sequence>MTALLANGDAGVARFYEHPSNGATARAFDTRHIYQPDGSAPRLALRSSVAHHTQSYPFLADRDCLQSLRCARLTRLSYQTFIFFLYFFFAYLYHEWSLRPEANTTRWSRAQNIYAANVGRRTKTPPPARGRQGRPGAPGGGPLTPSHARQHVTRPFLEE</sequence>
<evidence type="ECO:0000313" key="3">
    <source>
        <dbReference type="EMBL" id="AOW03783.1"/>
    </source>
</evidence>
<keyword evidence="2" id="KW-1133">Transmembrane helix</keyword>
<evidence type="ECO:0000256" key="1">
    <source>
        <dbReference type="SAM" id="MobiDB-lite"/>
    </source>
</evidence>
<organism evidence="3 4">
    <name type="scientific">Yarrowia lipolytica</name>
    <name type="common">Candida lipolytica</name>
    <dbReference type="NCBI Taxonomy" id="4952"/>
    <lineage>
        <taxon>Eukaryota</taxon>
        <taxon>Fungi</taxon>
        <taxon>Dikarya</taxon>
        <taxon>Ascomycota</taxon>
        <taxon>Saccharomycotina</taxon>
        <taxon>Dipodascomycetes</taxon>
        <taxon>Dipodascales</taxon>
        <taxon>Dipodascales incertae sedis</taxon>
        <taxon>Yarrowia</taxon>
    </lineage>
</organism>
<dbReference type="VEuPathDB" id="FungiDB:YALI1_D10951g"/>
<proteinExistence type="predicted"/>
<dbReference type="EMBL" id="CP017556">
    <property type="protein sequence ID" value="AOW03783.1"/>
    <property type="molecule type" value="Genomic_DNA"/>
</dbReference>
<dbReference type="RefSeq" id="XP_068138756.1">
    <property type="nucleotide sequence ID" value="XM_068282655.1"/>
</dbReference>